<proteinExistence type="predicted"/>
<evidence type="ECO:0000256" key="1">
    <source>
        <dbReference type="SAM" id="MobiDB-lite"/>
    </source>
</evidence>
<dbReference type="EMBL" id="JBHTAP010000001">
    <property type="protein sequence ID" value="MFC7235309.1"/>
    <property type="molecule type" value="Genomic_DNA"/>
</dbReference>
<name>A0ABD5ZP55_9EURY</name>
<evidence type="ECO:0000313" key="3">
    <source>
        <dbReference type="Proteomes" id="UP001596398"/>
    </source>
</evidence>
<feature type="compositionally biased region" description="Low complexity" evidence="1">
    <location>
        <begin position="25"/>
        <end position="42"/>
    </location>
</feature>
<dbReference type="Proteomes" id="UP001596398">
    <property type="component" value="Unassembled WGS sequence"/>
</dbReference>
<protein>
    <submittedName>
        <fullName evidence="2">Uncharacterized protein</fullName>
    </submittedName>
</protein>
<dbReference type="AlphaFoldDB" id="A0ABD5ZP55"/>
<feature type="region of interest" description="Disordered" evidence="1">
    <location>
        <begin position="17"/>
        <end position="42"/>
    </location>
</feature>
<organism evidence="2 3">
    <name type="scientific">Halosegnis marinus</name>
    <dbReference type="NCBI Taxonomy" id="3034023"/>
    <lineage>
        <taxon>Archaea</taxon>
        <taxon>Methanobacteriati</taxon>
        <taxon>Methanobacteriota</taxon>
        <taxon>Stenosarchaea group</taxon>
        <taxon>Halobacteria</taxon>
        <taxon>Halobacteriales</taxon>
        <taxon>Natronomonadaceae</taxon>
        <taxon>Halosegnis</taxon>
    </lineage>
</organism>
<sequence length="249" mass="26643">MYETVLADLRARGYTVTRGEDAGEPPALATGGDAPAGLGDAPLAVEPVGPDPTELVERAAHGARHDRAVLYVAAPDDAGAVREVIAEPRFVASARDGLRVFHHVPDRIRLPDDSYAAVRATPPTPRYGESARASADRVLAWREEPGDGGESRLVLEANRRVVATLGSVDSLTCLDSTDAFPYRYARRDGSFRVRKGDREVGRFPGVAAMREGGYMPVPVPLVPEHHLRWGTPAMGLAVAGEGGVRYESV</sequence>
<reference evidence="2 3" key="1">
    <citation type="journal article" date="2019" name="Int. J. Syst. Evol. Microbiol.">
        <title>The Global Catalogue of Microorganisms (GCM) 10K type strain sequencing project: providing services to taxonomists for standard genome sequencing and annotation.</title>
        <authorList>
            <consortium name="The Broad Institute Genomics Platform"/>
            <consortium name="The Broad Institute Genome Sequencing Center for Infectious Disease"/>
            <person name="Wu L."/>
            <person name="Ma J."/>
        </authorList>
    </citation>
    <scope>NUCLEOTIDE SEQUENCE [LARGE SCALE GENOMIC DNA]</scope>
    <source>
        <strain evidence="2 3">DT85</strain>
    </source>
</reference>
<accession>A0ABD5ZP55</accession>
<dbReference type="GeneID" id="79267000"/>
<dbReference type="RefSeq" id="WP_276233439.1">
    <property type="nucleotide sequence ID" value="NZ_CP119802.1"/>
</dbReference>
<evidence type="ECO:0000313" key="2">
    <source>
        <dbReference type="EMBL" id="MFC7235309.1"/>
    </source>
</evidence>
<comment type="caution">
    <text evidence="2">The sequence shown here is derived from an EMBL/GenBank/DDBJ whole genome shotgun (WGS) entry which is preliminary data.</text>
</comment>
<keyword evidence="3" id="KW-1185">Reference proteome</keyword>
<gene>
    <name evidence="2" type="ORF">ACFQJ4_08285</name>
</gene>